<sequence length="83" mass="9162">MEEEMVNLNIAEDKEERMQALGDEDVVAYVCRLGHGKGFCPIRLMLGAQEVVFGWDSSLRASPRRPAPVASCWLREDPGDGVG</sequence>
<evidence type="ECO:0000313" key="1">
    <source>
        <dbReference type="EMBL" id="KAH1129484.1"/>
    </source>
</evidence>
<reference evidence="1 2" key="1">
    <citation type="journal article" date="2021" name="Plant Biotechnol. J.">
        <title>Multi-omics assisted identification of the key and species-specific regulatory components of drought-tolerant mechanisms in Gossypium stocksii.</title>
        <authorList>
            <person name="Yu D."/>
            <person name="Ke L."/>
            <person name="Zhang D."/>
            <person name="Wu Y."/>
            <person name="Sun Y."/>
            <person name="Mei J."/>
            <person name="Sun J."/>
            <person name="Sun Y."/>
        </authorList>
    </citation>
    <scope>NUCLEOTIDE SEQUENCE [LARGE SCALE GENOMIC DNA]</scope>
    <source>
        <strain evidence="2">cv. E1</strain>
        <tissue evidence="1">Leaf</tissue>
    </source>
</reference>
<dbReference type="Proteomes" id="UP000828251">
    <property type="component" value="Unassembled WGS sequence"/>
</dbReference>
<name>A0A9D4ALE5_9ROSI</name>
<protein>
    <submittedName>
        <fullName evidence="1">Uncharacterized protein</fullName>
    </submittedName>
</protein>
<dbReference type="AlphaFoldDB" id="A0A9D4ALE5"/>
<keyword evidence="2" id="KW-1185">Reference proteome</keyword>
<gene>
    <name evidence="1" type="ORF">J1N35_000862</name>
</gene>
<proteinExistence type="predicted"/>
<dbReference type="OrthoDB" id="10392858at2759"/>
<evidence type="ECO:0000313" key="2">
    <source>
        <dbReference type="Proteomes" id="UP000828251"/>
    </source>
</evidence>
<organism evidence="1 2">
    <name type="scientific">Gossypium stocksii</name>
    <dbReference type="NCBI Taxonomy" id="47602"/>
    <lineage>
        <taxon>Eukaryota</taxon>
        <taxon>Viridiplantae</taxon>
        <taxon>Streptophyta</taxon>
        <taxon>Embryophyta</taxon>
        <taxon>Tracheophyta</taxon>
        <taxon>Spermatophyta</taxon>
        <taxon>Magnoliopsida</taxon>
        <taxon>eudicotyledons</taxon>
        <taxon>Gunneridae</taxon>
        <taxon>Pentapetalae</taxon>
        <taxon>rosids</taxon>
        <taxon>malvids</taxon>
        <taxon>Malvales</taxon>
        <taxon>Malvaceae</taxon>
        <taxon>Malvoideae</taxon>
        <taxon>Gossypium</taxon>
    </lineage>
</organism>
<dbReference type="EMBL" id="JAIQCV010000001">
    <property type="protein sequence ID" value="KAH1129484.1"/>
    <property type="molecule type" value="Genomic_DNA"/>
</dbReference>
<accession>A0A9D4ALE5</accession>
<comment type="caution">
    <text evidence="1">The sequence shown here is derived from an EMBL/GenBank/DDBJ whole genome shotgun (WGS) entry which is preliminary data.</text>
</comment>